<dbReference type="PANTHER" id="PTHR30026:SF20">
    <property type="entry name" value="OUTER MEMBRANE PROTEIN TOLC"/>
    <property type="match status" value="1"/>
</dbReference>
<evidence type="ECO:0000256" key="2">
    <source>
        <dbReference type="ARBA" id="ARBA00007613"/>
    </source>
</evidence>
<dbReference type="GO" id="GO:1990281">
    <property type="term" value="C:efflux pump complex"/>
    <property type="evidence" value="ECO:0007669"/>
    <property type="project" value="TreeGrafter"/>
</dbReference>
<dbReference type="PANTHER" id="PTHR30026">
    <property type="entry name" value="OUTER MEMBRANE PROTEIN TOLC"/>
    <property type="match status" value="1"/>
</dbReference>
<accession>A0A6P1QU91</accession>
<dbReference type="InterPro" id="IPR003423">
    <property type="entry name" value="OMP_efflux"/>
</dbReference>
<name>A0A6P1QU91_9FLAO</name>
<comment type="subcellular location">
    <subcellularLocation>
        <location evidence="1">Cell outer membrane</location>
    </subcellularLocation>
</comment>
<keyword evidence="4" id="KW-1134">Transmembrane beta strand</keyword>
<evidence type="ECO:0000256" key="7">
    <source>
        <dbReference type="ARBA" id="ARBA00023237"/>
    </source>
</evidence>
<evidence type="ECO:0000313" key="8">
    <source>
        <dbReference type="EMBL" id="QHN64747.1"/>
    </source>
</evidence>
<evidence type="ECO:0000256" key="5">
    <source>
        <dbReference type="ARBA" id="ARBA00022692"/>
    </source>
</evidence>
<dbReference type="GO" id="GO:0009279">
    <property type="term" value="C:cell outer membrane"/>
    <property type="evidence" value="ECO:0007669"/>
    <property type="project" value="UniProtKB-SubCell"/>
</dbReference>
<dbReference type="OrthoDB" id="9811587at2"/>
<reference evidence="8 9" key="1">
    <citation type="submission" date="2018-04" db="EMBL/GenBank/DDBJ databases">
        <title>Characteristic and Complete Genome Sequencing of A Novel Member of Infective Endocarditis Causative Bacteria: Bergeyella cardium QL-PH.</title>
        <authorList>
            <person name="Pan H."/>
            <person name="Sun E."/>
            <person name="Zhang Y."/>
        </authorList>
    </citation>
    <scope>NUCLEOTIDE SEQUENCE [LARGE SCALE GENOMIC DNA]</scope>
    <source>
        <strain evidence="8 9">HPQL</strain>
    </source>
</reference>
<dbReference type="GO" id="GO:0015288">
    <property type="term" value="F:porin activity"/>
    <property type="evidence" value="ECO:0007669"/>
    <property type="project" value="TreeGrafter"/>
</dbReference>
<dbReference type="EMBL" id="CP029149">
    <property type="protein sequence ID" value="QHN64747.1"/>
    <property type="molecule type" value="Genomic_DNA"/>
</dbReference>
<evidence type="ECO:0000256" key="1">
    <source>
        <dbReference type="ARBA" id="ARBA00004442"/>
    </source>
</evidence>
<gene>
    <name evidence="8" type="ORF">DBX24_01985</name>
</gene>
<dbReference type="GO" id="GO:0015562">
    <property type="term" value="F:efflux transmembrane transporter activity"/>
    <property type="evidence" value="ECO:0007669"/>
    <property type="project" value="InterPro"/>
</dbReference>
<organism evidence="8 9">
    <name type="scientific">Bergeyella cardium</name>
    <dbReference type="NCBI Taxonomy" id="1585976"/>
    <lineage>
        <taxon>Bacteria</taxon>
        <taxon>Pseudomonadati</taxon>
        <taxon>Bacteroidota</taxon>
        <taxon>Flavobacteriia</taxon>
        <taxon>Flavobacteriales</taxon>
        <taxon>Weeksellaceae</taxon>
        <taxon>Bergeyella</taxon>
    </lineage>
</organism>
<dbReference type="KEGG" id="bcad:DBX24_01985"/>
<keyword evidence="9" id="KW-1185">Reference proteome</keyword>
<keyword evidence="3" id="KW-0813">Transport</keyword>
<evidence type="ECO:0000256" key="6">
    <source>
        <dbReference type="ARBA" id="ARBA00023136"/>
    </source>
</evidence>
<keyword evidence="7" id="KW-0998">Cell outer membrane</keyword>
<dbReference type="SUPFAM" id="SSF56954">
    <property type="entry name" value="Outer membrane efflux proteins (OEP)"/>
    <property type="match status" value="1"/>
</dbReference>
<evidence type="ECO:0000256" key="4">
    <source>
        <dbReference type="ARBA" id="ARBA00022452"/>
    </source>
</evidence>
<dbReference type="AlphaFoldDB" id="A0A6P1QU91"/>
<dbReference type="RefSeq" id="WP_160223808.1">
    <property type="nucleotide sequence ID" value="NZ_CP029149.1"/>
</dbReference>
<evidence type="ECO:0000256" key="3">
    <source>
        <dbReference type="ARBA" id="ARBA00022448"/>
    </source>
</evidence>
<dbReference type="Gene3D" id="1.20.1600.10">
    <property type="entry name" value="Outer membrane efflux proteins (OEP)"/>
    <property type="match status" value="1"/>
</dbReference>
<keyword evidence="5" id="KW-0812">Transmembrane</keyword>
<comment type="similarity">
    <text evidence="2">Belongs to the outer membrane factor (OMF) (TC 1.B.17) family.</text>
</comment>
<dbReference type="InterPro" id="IPR051906">
    <property type="entry name" value="TolC-like"/>
</dbReference>
<protein>
    <submittedName>
        <fullName evidence="8">TolC family protein</fullName>
    </submittedName>
</protein>
<dbReference type="Pfam" id="PF02321">
    <property type="entry name" value="OEP"/>
    <property type="match status" value="2"/>
</dbReference>
<sequence>MKRYIALVLGVASGVLAAQKRWSLEDCIRYAEEHNLEIRYAQKNSDIQQKNFDMARREGLPSVAGSVGNDFNFGQSQDVFGNNHSNNSFNNNAGLRASISVYNHSRLNKQIQKSGYEVEASRYDLEKTKNDIYVRIAKQYLTVLLNREVELINKSSYENAAKLLERAEKTTAAGTTAYTVLAEAKAAVAREFQNLKTAEINTHNALFDLAMLLQIEDYKSFDVAENPVLDIPERNAPISEEKLMEIYNSRPEIKSAEAKIRASEKQTEIAKTAFYPSISASAGVGTFYFRALNSDENKSFSQQYKDNFGQQLGVSATIPIFNKGITKLQVEQAKLSEELAKTNLQQQKQEVLQNVQRAEYTAQSNYEIYISAVEAEKSAELALDFAEKSYEAGRTTIYDVNIARNNYANAQGSVAQAKFNYIFQLKLLDFYAGLPFSL</sequence>
<evidence type="ECO:0000313" key="9">
    <source>
        <dbReference type="Proteomes" id="UP000464318"/>
    </source>
</evidence>
<keyword evidence="6" id="KW-0472">Membrane</keyword>
<dbReference type="Proteomes" id="UP000464318">
    <property type="component" value="Chromosome"/>
</dbReference>
<proteinExistence type="inferred from homology"/>